<accession>A0A1B6CF72</accession>
<organism evidence="1">
    <name type="scientific">Clastoptera arizonana</name>
    <name type="common">Arizona spittle bug</name>
    <dbReference type="NCBI Taxonomy" id="38151"/>
    <lineage>
        <taxon>Eukaryota</taxon>
        <taxon>Metazoa</taxon>
        <taxon>Ecdysozoa</taxon>
        <taxon>Arthropoda</taxon>
        <taxon>Hexapoda</taxon>
        <taxon>Insecta</taxon>
        <taxon>Pterygota</taxon>
        <taxon>Neoptera</taxon>
        <taxon>Paraneoptera</taxon>
        <taxon>Hemiptera</taxon>
        <taxon>Auchenorrhyncha</taxon>
        <taxon>Cercopoidea</taxon>
        <taxon>Clastopteridae</taxon>
        <taxon>Clastoptera</taxon>
    </lineage>
</organism>
<dbReference type="EMBL" id="GEDC01025308">
    <property type="protein sequence ID" value="JAS11990.1"/>
    <property type="molecule type" value="Transcribed_RNA"/>
</dbReference>
<reference evidence="1" key="1">
    <citation type="submission" date="2015-12" db="EMBL/GenBank/DDBJ databases">
        <title>De novo transcriptome assembly of four potential Pierce s Disease insect vectors from Arizona vineyards.</title>
        <authorList>
            <person name="Tassone E.E."/>
        </authorList>
    </citation>
    <scope>NUCLEOTIDE SEQUENCE</scope>
</reference>
<protein>
    <submittedName>
        <fullName evidence="1">Uncharacterized protein</fullName>
    </submittedName>
</protein>
<feature type="non-terminal residue" evidence="1">
    <location>
        <position position="1"/>
    </location>
</feature>
<dbReference type="AlphaFoldDB" id="A0A1B6CF72"/>
<sequence>TGTTIYYVNIKMMEFKKQLRVKVIINIHIALIMLSGPSNCQMIVADHDLTVCVESGELCSDLHECCGELQCDVSGPVASCADTILQDLDAYQSGQALIDNNFREKIVEMFVGKKETKRHPMPNNLLSLNSFLGHVVEPTGKSLLSKLFTNDMRISSSESESNYLA</sequence>
<gene>
    <name evidence="1" type="ORF">g.44625</name>
</gene>
<evidence type="ECO:0000313" key="1">
    <source>
        <dbReference type="EMBL" id="JAS11990.1"/>
    </source>
</evidence>
<proteinExistence type="predicted"/>
<name>A0A1B6CF72_9HEMI</name>